<feature type="compositionally biased region" description="Basic residues" evidence="1">
    <location>
        <begin position="277"/>
        <end position="288"/>
    </location>
</feature>
<proteinExistence type="predicted"/>
<dbReference type="GO" id="GO:0008710">
    <property type="term" value="F:8-amino-7-oxononanoate synthase activity"/>
    <property type="evidence" value="ECO:0007669"/>
    <property type="project" value="UniProtKB-EC"/>
</dbReference>
<feature type="compositionally biased region" description="Basic and acidic residues" evidence="1">
    <location>
        <begin position="82"/>
        <end position="110"/>
    </location>
</feature>
<protein>
    <submittedName>
        <fullName evidence="2">8-amino-7-oxononanoate synthase</fullName>
        <ecNumber evidence="2">2.3.1.47</ecNumber>
    </submittedName>
</protein>
<feature type="compositionally biased region" description="Basic residues" evidence="1">
    <location>
        <begin position="176"/>
        <end position="187"/>
    </location>
</feature>
<keyword evidence="2" id="KW-0808">Transferase</keyword>
<feature type="non-terminal residue" evidence="2">
    <location>
        <position position="414"/>
    </location>
</feature>
<accession>A0A6J4SSK6</accession>
<feature type="compositionally biased region" description="Basic and acidic residues" evidence="1">
    <location>
        <begin position="130"/>
        <end position="153"/>
    </location>
</feature>
<reference evidence="2" key="1">
    <citation type="submission" date="2020-02" db="EMBL/GenBank/DDBJ databases">
        <authorList>
            <person name="Meier V. D."/>
        </authorList>
    </citation>
    <scope>NUCLEOTIDE SEQUENCE</scope>
    <source>
        <strain evidence="2">AVDCRST_MAG45</strain>
    </source>
</reference>
<dbReference type="AlphaFoldDB" id="A0A6J4SSK6"/>
<gene>
    <name evidence="2" type="ORF">AVDCRST_MAG45-1490</name>
</gene>
<evidence type="ECO:0000256" key="1">
    <source>
        <dbReference type="SAM" id="MobiDB-lite"/>
    </source>
</evidence>
<sequence>AHQCSHRPLRQGSRSRAAPATRRCPRARPAPLLPPDRRRARAAGPDGGRRADHPRVEQLPRAHPRPAGQGGRPGGARRLRHRADGLALHERDHSAARRARAGDRGVDGNRRCPRLHHRLSGQRRRARGAARADRHGDRRLRGPCLDPRRHCDVARQGAALPSQPPRQARADAGARGRGRRRRARRGGRSVLDGGRRRRPTADRRAVPRPRGAPDGRRSPRRRCARRPRCGRVRALRDRGRGRPAHGHVLEVDRQLRRVHRRHGRGDRLPADPVPVVHVHRRGRPRGHRGGPGGDQGHPLARRPGAADPTARQRRLPGARADRAGLPGGGGRRRAGRLAGRDPDRASRRRRRLAGRGALEGALRRRRLHQRRPLSGGSARRSTAAHERYGHPRAPASRPSAGRVRPRSGVNSSNL</sequence>
<feature type="non-terminal residue" evidence="2">
    <location>
        <position position="1"/>
    </location>
</feature>
<feature type="compositionally biased region" description="Basic residues" evidence="1">
    <location>
        <begin position="111"/>
        <end position="128"/>
    </location>
</feature>
<evidence type="ECO:0000313" key="2">
    <source>
        <dbReference type="EMBL" id="CAA9504134.1"/>
    </source>
</evidence>
<feature type="compositionally biased region" description="Basic residues" evidence="1">
    <location>
        <begin position="218"/>
        <end position="233"/>
    </location>
</feature>
<dbReference type="EMBL" id="CADCVU010000124">
    <property type="protein sequence ID" value="CAA9504134.1"/>
    <property type="molecule type" value="Genomic_DNA"/>
</dbReference>
<feature type="region of interest" description="Disordered" evidence="1">
    <location>
        <begin position="1"/>
        <end position="414"/>
    </location>
</feature>
<feature type="compositionally biased region" description="Basic and acidic residues" evidence="1">
    <location>
        <begin position="47"/>
        <end position="60"/>
    </location>
</feature>
<feature type="compositionally biased region" description="Low complexity" evidence="1">
    <location>
        <begin position="12"/>
        <end position="30"/>
    </location>
</feature>
<name>A0A6J4SSK6_9ACTN</name>
<feature type="compositionally biased region" description="Basic and acidic residues" evidence="1">
    <location>
        <begin position="199"/>
        <end position="217"/>
    </location>
</feature>
<organism evidence="2">
    <name type="scientific">uncultured Solirubrobacterales bacterium</name>
    <dbReference type="NCBI Taxonomy" id="768556"/>
    <lineage>
        <taxon>Bacteria</taxon>
        <taxon>Bacillati</taxon>
        <taxon>Actinomycetota</taxon>
        <taxon>Thermoleophilia</taxon>
        <taxon>Solirubrobacterales</taxon>
        <taxon>environmental samples</taxon>
    </lineage>
</organism>
<dbReference type="EC" id="2.3.1.47" evidence="2"/>
<keyword evidence="2" id="KW-0012">Acyltransferase</keyword>